<evidence type="ECO:0000313" key="2">
    <source>
        <dbReference type="Proteomes" id="UP001055439"/>
    </source>
</evidence>
<organism evidence="1 2">
    <name type="scientific">Musa troglodytarum</name>
    <name type="common">fe'i banana</name>
    <dbReference type="NCBI Taxonomy" id="320322"/>
    <lineage>
        <taxon>Eukaryota</taxon>
        <taxon>Viridiplantae</taxon>
        <taxon>Streptophyta</taxon>
        <taxon>Embryophyta</taxon>
        <taxon>Tracheophyta</taxon>
        <taxon>Spermatophyta</taxon>
        <taxon>Magnoliopsida</taxon>
        <taxon>Liliopsida</taxon>
        <taxon>Zingiberales</taxon>
        <taxon>Musaceae</taxon>
        <taxon>Musa</taxon>
    </lineage>
</organism>
<accession>A0A9E7GF11</accession>
<proteinExistence type="predicted"/>
<protein>
    <submittedName>
        <fullName evidence="1">Uncharacterized protein</fullName>
    </submittedName>
</protein>
<reference evidence="1" key="1">
    <citation type="submission" date="2022-05" db="EMBL/GenBank/DDBJ databases">
        <title>The Musa troglodytarum L. genome provides insights into the mechanism of non-climacteric behaviour and enrichment of carotenoids.</title>
        <authorList>
            <person name="Wang J."/>
        </authorList>
    </citation>
    <scope>NUCLEOTIDE SEQUENCE</scope>
    <source>
        <tissue evidence="1">Leaf</tissue>
    </source>
</reference>
<keyword evidence="2" id="KW-1185">Reference proteome</keyword>
<sequence length="102" mass="11555">MPISWPSPSSVQENADEIFFEVFGGSMVSGLLRFHHSCLHARVVFERMRVTNGSSSYKVWSLVGPITVRHIRKTCAWGGHLSFDVGPWRSFVVFEQTPLFAK</sequence>
<dbReference type="AlphaFoldDB" id="A0A9E7GF11"/>
<evidence type="ECO:0000313" key="1">
    <source>
        <dbReference type="EMBL" id="URE11342.1"/>
    </source>
</evidence>
<gene>
    <name evidence="1" type="ORF">MUK42_04232</name>
</gene>
<name>A0A9E7GF11_9LILI</name>
<dbReference type="Proteomes" id="UP001055439">
    <property type="component" value="Chromosome 6"/>
</dbReference>
<dbReference type="EMBL" id="CP097508">
    <property type="protein sequence ID" value="URE11342.1"/>
    <property type="molecule type" value="Genomic_DNA"/>
</dbReference>